<dbReference type="GO" id="GO:0005829">
    <property type="term" value="C:cytosol"/>
    <property type="evidence" value="ECO:0007669"/>
    <property type="project" value="TreeGrafter"/>
</dbReference>
<dbReference type="AlphaFoldDB" id="A0A382LSX2"/>
<name>A0A382LSX2_9ZZZZ</name>
<evidence type="ECO:0000256" key="3">
    <source>
        <dbReference type="ARBA" id="ARBA00023134"/>
    </source>
</evidence>
<evidence type="ECO:0000256" key="2">
    <source>
        <dbReference type="ARBA" id="ARBA00022917"/>
    </source>
</evidence>
<accession>A0A382LSX2</accession>
<evidence type="ECO:0000256" key="1">
    <source>
        <dbReference type="ARBA" id="ARBA00022741"/>
    </source>
</evidence>
<protein>
    <recommendedName>
        <fullName evidence="4">Tr-type G domain-containing protein</fullName>
    </recommendedName>
</protein>
<dbReference type="NCBIfam" id="TIGR00231">
    <property type="entry name" value="small_GTP"/>
    <property type="match status" value="1"/>
</dbReference>
<dbReference type="SUPFAM" id="SSF52540">
    <property type="entry name" value="P-loop containing nucleoside triphosphate hydrolases"/>
    <property type="match status" value="1"/>
</dbReference>
<feature type="non-terminal residue" evidence="5">
    <location>
        <position position="103"/>
    </location>
</feature>
<dbReference type="GO" id="GO:0016259">
    <property type="term" value="P:selenocysteine metabolic process"/>
    <property type="evidence" value="ECO:0007669"/>
    <property type="project" value="TreeGrafter"/>
</dbReference>
<dbReference type="GO" id="GO:0000049">
    <property type="term" value="F:tRNA binding"/>
    <property type="evidence" value="ECO:0007669"/>
    <property type="project" value="TreeGrafter"/>
</dbReference>
<dbReference type="PROSITE" id="PS00301">
    <property type="entry name" value="G_TR_1"/>
    <property type="match status" value="1"/>
</dbReference>
<dbReference type="InterPro" id="IPR000795">
    <property type="entry name" value="T_Tr_GTP-bd_dom"/>
</dbReference>
<dbReference type="InterPro" id="IPR005225">
    <property type="entry name" value="Small_GTP-bd"/>
</dbReference>
<keyword evidence="3" id="KW-0342">GTP-binding</keyword>
<dbReference type="PROSITE" id="PS51722">
    <property type="entry name" value="G_TR_2"/>
    <property type="match status" value="1"/>
</dbReference>
<organism evidence="5">
    <name type="scientific">marine metagenome</name>
    <dbReference type="NCBI Taxonomy" id="408172"/>
    <lineage>
        <taxon>unclassified sequences</taxon>
        <taxon>metagenomes</taxon>
        <taxon>ecological metagenomes</taxon>
    </lineage>
</organism>
<proteinExistence type="predicted"/>
<dbReference type="EMBL" id="UINC01088302">
    <property type="protein sequence ID" value="SVC38397.1"/>
    <property type="molecule type" value="Genomic_DNA"/>
</dbReference>
<dbReference type="InterPro" id="IPR031157">
    <property type="entry name" value="G_TR_CS"/>
</dbReference>
<keyword evidence="1" id="KW-0547">Nucleotide-binding</keyword>
<feature type="domain" description="Tr-type G" evidence="4">
    <location>
        <begin position="3"/>
        <end position="103"/>
    </location>
</feature>
<dbReference type="InterPro" id="IPR050543">
    <property type="entry name" value="eIF2G"/>
</dbReference>
<dbReference type="GO" id="GO:0005525">
    <property type="term" value="F:GTP binding"/>
    <property type="evidence" value="ECO:0007669"/>
    <property type="project" value="UniProtKB-KW"/>
</dbReference>
<keyword evidence="2" id="KW-0648">Protein biosynthesis</keyword>
<dbReference type="GO" id="GO:0035368">
    <property type="term" value="F:selenocysteine insertion sequence binding"/>
    <property type="evidence" value="ECO:0007669"/>
    <property type="project" value="TreeGrafter"/>
</dbReference>
<dbReference type="GO" id="GO:0003924">
    <property type="term" value="F:GTPase activity"/>
    <property type="evidence" value="ECO:0007669"/>
    <property type="project" value="InterPro"/>
</dbReference>
<dbReference type="PANTHER" id="PTHR42854:SF3">
    <property type="entry name" value="EUKARYOTIC TRANSLATION INITIATION FACTOR 2 SUBUNIT 3-RELATED"/>
    <property type="match status" value="1"/>
</dbReference>
<feature type="non-terminal residue" evidence="5">
    <location>
        <position position="1"/>
    </location>
</feature>
<dbReference type="GO" id="GO:0001514">
    <property type="term" value="P:selenocysteine incorporation"/>
    <property type="evidence" value="ECO:0007669"/>
    <property type="project" value="TreeGrafter"/>
</dbReference>
<evidence type="ECO:0000313" key="5">
    <source>
        <dbReference type="EMBL" id="SVC38397.1"/>
    </source>
</evidence>
<reference evidence="5" key="1">
    <citation type="submission" date="2018-05" db="EMBL/GenBank/DDBJ databases">
        <authorList>
            <person name="Lanie J.A."/>
            <person name="Ng W.-L."/>
            <person name="Kazmierczak K.M."/>
            <person name="Andrzejewski T.M."/>
            <person name="Davidsen T.M."/>
            <person name="Wayne K.J."/>
            <person name="Tettelin H."/>
            <person name="Glass J.I."/>
            <person name="Rusch D."/>
            <person name="Podicherti R."/>
            <person name="Tsui H.-C.T."/>
            <person name="Winkler M.E."/>
        </authorList>
    </citation>
    <scope>NUCLEOTIDE SEQUENCE</scope>
</reference>
<dbReference type="Gene3D" id="3.40.50.300">
    <property type="entry name" value="P-loop containing nucleotide triphosphate hydrolases"/>
    <property type="match status" value="1"/>
</dbReference>
<evidence type="ECO:0000259" key="4">
    <source>
        <dbReference type="PROSITE" id="PS51722"/>
    </source>
</evidence>
<gene>
    <name evidence="5" type="ORF">METZ01_LOCUS291251</name>
</gene>
<dbReference type="PANTHER" id="PTHR42854">
    <property type="entry name" value="EUKARYOTIC TRANSLATION INITIATION FACTOR 2 SUBUNIT 3 FAMILY MEMBER"/>
    <property type="match status" value="1"/>
</dbReference>
<dbReference type="Pfam" id="PF00009">
    <property type="entry name" value="GTP_EFTU"/>
    <property type="match status" value="1"/>
</dbReference>
<sequence>VNVKNVVVGTAGHIDHGKSALVEALTGVDPDRLQEEKDRGITIDLGFAHYEQDDVNIAFVDVPGHERFVRNMLAGVSGIDAVLLVVAANESVMPQTREHFEIC</sequence>
<dbReference type="InterPro" id="IPR027417">
    <property type="entry name" value="P-loop_NTPase"/>
</dbReference>